<keyword evidence="2" id="KW-1185">Reference proteome</keyword>
<proteinExistence type="predicted"/>
<accession>A0AAN7MG03</accession>
<sequence length="72" mass="7601">MSASTVSITAGSKGSARDDRVTSGLLQLVGRFSDQSPSTNTVELFPVFQGRISEVDVVVDKKTERGAARVTS</sequence>
<dbReference type="EMBL" id="JAXQNO010000005">
    <property type="protein sequence ID" value="KAK4798067.1"/>
    <property type="molecule type" value="Genomic_DNA"/>
</dbReference>
<comment type="caution">
    <text evidence="1">The sequence shown here is derived from an EMBL/GenBank/DDBJ whole genome shotgun (WGS) entry which is preliminary data.</text>
</comment>
<name>A0AAN7MG03_TRANT</name>
<gene>
    <name evidence="1" type="ORF">SAY86_030393</name>
</gene>
<dbReference type="Proteomes" id="UP001346149">
    <property type="component" value="Unassembled WGS sequence"/>
</dbReference>
<protein>
    <submittedName>
        <fullName evidence="1">Uncharacterized protein</fullName>
    </submittedName>
</protein>
<reference evidence="1 2" key="1">
    <citation type="journal article" date="2023" name="Hortic Res">
        <title>Pangenome of water caltrop reveals structural variations and asymmetric subgenome divergence after allopolyploidization.</title>
        <authorList>
            <person name="Zhang X."/>
            <person name="Chen Y."/>
            <person name="Wang L."/>
            <person name="Yuan Y."/>
            <person name="Fang M."/>
            <person name="Shi L."/>
            <person name="Lu R."/>
            <person name="Comes H.P."/>
            <person name="Ma Y."/>
            <person name="Chen Y."/>
            <person name="Huang G."/>
            <person name="Zhou Y."/>
            <person name="Zheng Z."/>
            <person name="Qiu Y."/>
        </authorList>
    </citation>
    <scope>NUCLEOTIDE SEQUENCE [LARGE SCALE GENOMIC DNA]</scope>
    <source>
        <strain evidence="1">F231</strain>
    </source>
</reference>
<dbReference type="AlphaFoldDB" id="A0AAN7MG03"/>
<evidence type="ECO:0000313" key="1">
    <source>
        <dbReference type="EMBL" id="KAK4798067.1"/>
    </source>
</evidence>
<organism evidence="1 2">
    <name type="scientific">Trapa natans</name>
    <name type="common">Water chestnut</name>
    <dbReference type="NCBI Taxonomy" id="22666"/>
    <lineage>
        <taxon>Eukaryota</taxon>
        <taxon>Viridiplantae</taxon>
        <taxon>Streptophyta</taxon>
        <taxon>Embryophyta</taxon>
        <taxon>Tracheophyta</taxon>
        <taxon>Spermatophyta</taxon>
        <taxon>Magnoliopsida</taxon>
        <taxon>eudicotyledons</taxon>
        <taxon>Gunneridae</taxon>
        <taxon>Pentapetalae</taxon>
        <taxon>rosids</taxon>
        <taxon>malvids</taxon>
        <taxon>Myrtales</taxon>
        <taxon>Lythraceae</taxon>
        <taxon>Trapa</taxon>
    </lineage>
</organism>
<evidence type="ECO:0000313" key="2">
    <source>
        <dbReference type="Proteomes" id="UP001346149"/>
    </source>
</evidence>